<name>A0A9X1X011_9SPHI</name>
<proteinExistence type="predicted"/>
<keyword evidence="2" id="KW-1185">Reference proteome</keyword>
<sequence length="122" mass="13944">MPNAYQTVNVLKLIRETLLPLPGTREGNRLGDIGFYIQKKLLCLLKADGETLSLYHHDRDILIAANPDIYYITPHFQNYPYVLVRLPLIADEELIPLLINAWKLKANKTQLKAFEMLTKPGA</sequence>
<dbReference type="EMBL" id="JALJEJ010000001">
    <property type="protein sequence ID" value="MCJ8208286.1"/>
    <property type="molecule type" value="Genomic_DNA"/>
</dbReference>
<dbReference type="RefSeq" id="WP_245128119.1">
    <property type="nucleotide sequence ID" value="NZ_JALJEJ010000001.1"/>
</dbReference>
<dbReference type="Proteomes" id="UP001139450">
    <property type="component" value="Unassembled WGS sequence"/>
</dbReference>
<protein>
    <recommendedName>
        <fullName evidence="3">MmcQ/YjbR family DNA-binding protein</fullName>
    </recommendedName>
</protein>
<dbReference type="AlphaFoldDB" id="A0A9X1X011"/>
<evidence type="ECO:0008006" key="3">
    <source>
        <dbReference type="Google" id="ProtNLM"/>
    </source>
</evidence>
<organism evidence="1 2">
    <name type="scientific">Mucilaginibacter straminoryzae</name>
    <dbReference type="NCBI Taxonomy" id="2932774"/>
    <lineage>
        <taxon>Bacteria</taxon>
        <taxon>Pseudomonadati</taxon>
        <taxon>Bacteroidota</taxon>
        <taxon>Sphingobacteriia</taxon>
        <taxon>Sphingobacteriales</taxon>
        <taxon>Sphingobacteriaceae</taxon>
        <taxon>Mucilaginibacter</taxon>
    </lineage>
</organism>
<accession>A0A9X1X011</accession>
<evidence type="ECO:0000313" key="1">
    <source>
        <dbReference type="EMBL" id="MCJ8208286.1"/>
    </source>
</evidence>
<comment type="caution">
    <text evidence="1">The sequence shown here is derived from an EMBL/GenBank/DDBJ whole genome shotgun (WGS) entry which is preliminary data.</text>
</comment>
<gene>
    <name evidence="1" type="ORF">MUY27_01110</name>
</gene>
<reference evidence="1" key="1">
    <citation type="submission" date="2022-04" db="EMBL/GenBank/DDBJ databases">
        <title>Mucilaginibacter sp. RS28 isolated from freshwater.</title>
        <authorList>
            <person name="Ko S.-R."/>
        </authorList>
    </citation>
    <scope>NUCLEOTIDE SEQUENCE</scope>
    <source>
        <strain evidence="1">RS28</strain>
    </source>
</reference>
<evidence type="ECO:0000313" key="2">
    <source>
        <dbReference type="Proteomes" id="UP001139450"/>
    </source>
</evidence>